<dbReference type="AlphaFoldDB" id="A0A484MVW0"/>
<dbReference type="Proteomes" id="UP000595140">
    <property type="component" value="Unassembled WGS sequence"/>
</dbReference>
<evidence type="ECO:0000313" key="4">
    <source>
        <dbReference type="Proteomes" id="UP000595140"/>
    </source>
</evidence>
<keyword evidence="2" id="KW-1133">Transmembrane helix</keyword>
<dbReference type="PANTHER" id="PTHR34277">
    <property type="entry name" value="CLAVATA3/ESR (CLE)-RELATED PROTEIN 26"/>
    <property type="match status" value="1"/>
</dbReference>
<protein>
    <submittedName>
        <fullName evidence="3">Uncharacterized protein</fullName>
    </submittedName>
</protein>
<sequence length="118" mass="12997">MSGITIRNNPLRVSVTVCFLTFFLLCGVFLANHNHRKNTKDPNKTDCAGDAAAAAATAVGPPLAGNLKIRKMAALRQEDYYSYYLHHPPRTSLNYVNKRTVPKGPDPIHNRKSPPGQP</sequence>
<evidence type="ECO:0000256" key="1">
    <source>
        <dbReference type="SAM" id="MobiDB-lite"/>
    </source>
</evidence>
<keyword evidence="4" id="KW-1185">Reference proteome</keyword>
<dbReference type="EMBL" id="OOIL02004480">
    <property type="protein sequence ID" value="VFQ91914.1"/>
    <property type="molecule type" value="Genomic_DNA"/>
</dbReference>
<organism evidence="3 4">
    <name type="scientific">Cuscuta campestris</name>
    <dbReference type="NCBI Taxonomy" id="132261"/>
    <lineage>
        <taxon>Eukaryota</taxon>
        <taxon>Viridiplantae</taxon>
        <taxon>Streptophyta</taxon>
        <taxon>Embryophyta</taxon>
        <taxon>Tracheophyta</taxon>
        <taxon>Spermatophyta</taxon>
        <taxon>Magnoliopsida</taxon>
        <taxon>eudicotyledons</taxon>
        <taxon>Gunneridae</taxon>
        <taxon>Pentapetalae</taxon>
        <taxon>asterids</taxon>
        <taxon>lamiids</taxon>
        <taxon>Solanales</taxon>
        <taxon>Convolvulaceae</taxon>
        <taxon>Cuscuteae</taxon>
        <taxon>Cuscuta</taxon>
        <taxon>Cuscuta subgen. Grammica</taxon>
        <taxon>Cuscuta sect. Cleistogrammica</taxon>
    </lineage>
</organism>
<keyword evidence="2" id="KW-0812">Transmembrane</keyword>
<name>A0A484MVW0_9ASTE</name>
<gene>
    <name evidence="3" type="ORF">CCAM_LOCUS33690</name>
</gene>
<evidence type="ECO:0000256" key="2">
    <source>
        <dbReference type="SAM" id="Phobius"/>
    </source>
</evidence>
<accession>A0A484MVW0</accession>
<dbReference type="InterPro" id="IPR039316">
    <property type="entry name" value="CLE25/26"/>
</dbReference>
<proteinExistence type="predicted"/>
<feature type="region of interest" description="Disordered" evidence="1">
    <location>
        <begin position="94"/>
        <end position="118"/>
    </location>
</feature>
<dbReference type="OrthoDB" id="1910203at2759"/>
<reference evidence="3 4" key="1">
    <citation type="submission" date="2018-04" db="EMBL/GenBank/DDBJ databases">
        <authorList>
            <person name="Vogel A."/>
        </authorList>
    </citation>
    <scope>NUCLEOTIDE SEQUENCE [LARGE SCALE GENOMIC DNA]</scope>
</reference>
<feature type="transmembrane region" description="Helical" evidence="2">
    <location>
        <begin position="12"/>
        <end position="31"/>
    </location>
</feature>
<evidence type="ECO:0000313" key="3">
    <source>
        <dbReference type="EMBL" id="VFQ91914.1"/>
    </source>
</evidence>
<dbReference type="PANTHER" id="PTHR34277:SF2">
    <property type="entry name" value="CLAVATA3_ESR (CLE)-RELATED PROTEIN 26"/>
    <property type="match status" value="1"/>
</dbReference>
<keyword evidence="2" id="KW-0472">Membrane</keyword>